<dbReference type="InterPro" id="IPR011012">
    <property type="entry name" value="Longin-like_dom_sf"/>
</dbReference>
<reference evidence="2 3" key="1">
    <citation type="submission" date="2022-01" db="EMBL/GenBank/DDBJ databases">
        <title>A chromosomal length assembly of Cordylochernes scorpioides.</title>
        <authorList>
            <person name="Zeh D."/>
            <person name="Zeh J."/>
        </authorList>
    </citation>
    <scope>NUCLEOTIDE SEQUENCE [LARGE SCALE GENOMIC DNA]</scope>
    <source>
        <strain evidence="2">IN4F17</strain>
        <tissue evidence="2">Whole Body</tissue>
    </source>
</reference>
<dbReference type="EMBL" id="CP092865">
    <property type="protein sequence ID" value="UYV65281.1"/>
    <property type="molecule type" value="Genomic_DNA"/>
</dbReference>
<keyword evidence="3" id="KW-1185">Reference proteome</keyword>
<dbReference type="SUPFAM" id="SSF64356">
    <property type="entry name" value="SNARE-like"/>
    <property type="match status" value="1"/>
</dbReference>
<accession>A0ABY6KAL0</accession>
<dbReference type="InterPro" id="IPR007222">
    <property type="entry name" value="Sig_recog_particle_rcpt_asu_N"/>
</dbReference>
<name>A0ABY6KAL0_9ARAC</name>
<gene>
    <name evidence="2" type="ORF">LAZ67_3003794</name>
</gene>
<feature type="domain" description="Signal recognition particle receptor alpha subunit N-terminal" evidence="1">
    <location>
        <begin position="7"/>
        <end position="138"/>
    </location>
</feature>
<sequence>MNICVCFQVAYQNFVQQAYVDKFLDDISLEFRDKYKQELEGCNFFYNYEFSENFQKVSVARGGGVRERVGEQAQSDVQVLHVAEEYGKELENKPRVMRTFQESQKSKKTVASLTETKVETKVTAAAPITNKKKKGNKAKNEGWFWFLLSLACA</sequence>
<dbReference type="Gene3D" id="3.30.450.60">
    <property type="match status" value="1"/>
</dbReference>
<protein>
    <submittedName>
        <fullName evidence="2">SRPR</fullName>
    </submittedName>
</protein>
<evidence type="ECO:0000313" key="2">
    <source>
        <dbReference type="EMBL" id="UYV65281.1"/>
    </source>
</evidence>
<organism evidence="2 3">
    <name type="scientific">Cordylochernes scorpioides</name>
    <dbReference type="NCBI Taxonomy" id="51811"/>
    <lineage>
        <taxon>Eukaryota</taxon>
        <taxon>Metazoa</taxon>
        <taxon>Ecdysozoa</taxon>
        <taxon>Arthropoda</taxon>
        <taxon>Chelicerata</taxon>
        <taxon>Arachnida</taxon>
        <taxon>Pseudoscorpiones</taxon>
        <taxon>Cheliferoidea</taxon>
        <taxon>Chernetidae</taxon>
        <taxon>Cordylochernes</taxon>
    </lineage>
</organism>
<evidence type="ECO:0000259" key="1">
    <source>
        <dbReference type="Pfam" id="PF04086"/>
    </source>
</evidence>
<proteinExistence type="predicted"/>
<evidence type="ECO:0000313" key="3">
    <source>
        <dbReference type="Proteomes" id="UP001235939"/>
    </source>
</evidence>
<dbReference type="Pfam" id="PF04086">
    <property type="entry name" value="SRP-alpha_N"/>
    <property type="match status" value="1"/>
</dbReference>
<dbReference type="Proteomes" id="UP001235939">
    <property type="component" value="Chromosome 03"/>
</dbReference>